<dbReference type="Proteomes" id="UP000307173">
    <property type="component" value="Unassembled WGS sequence"/>
</dbReference>
<feature type="region of interest" description="Disordered" evidence="1">
    <location>
        <begin position="617"/>
        <end position="654"/>
    </location>
</feature>
<feature type="compositionally biased region" description="Basic and acidic residues" evidence="1">
    <location>
        <begin position="538"/>
        <end position="550"/>
    </location>
</feature>
<dbReference type="PROSITE" id="PS50090">
    <property type="entry name" value="MYB_LIKE"/>
    <property type="match status" value="1"/>
</dbReference>
<proteinExistence type="predicted"/>
<feature type="compositionally biased region" description="Basic and acidic residues" evidence="1">
    <location>
        <begin position="16"/>
        <end position="26"/>
    </location>
</feature>
<dbReference type="EMBL" id="SELW01000033">
    <property type="protein sequence ID" value="TID31295.1"/>
    <property type="molecule type" value="Genomic_DNA"/>
</dbReference>
<feature type="region of interest" description="Disordered" evidence="1">
    <location>
        <begin position="76"/>
        <end position="113"/>
    </location>
</feature>
<feature type="compositionally biased region" description="Polar residues" evidence="1">
    <location>
        <begin position="156"/>
        <end position="176"/>
    </location>
</feature>
<gene>
    <name evidence="3" type="ORF">CANINC_000136</name>
</gene>
<accession>A0A4T0X7C8</accession>
<feature type="domain" description="Myb-like" evidence="2">
    <location>
        <begin position="449"/>
        <end position="491"/>
    </location>
</feature>
<feature type="region of interest" description="Disordered" evidence="1">
    <location>
        <begin position="496"/>
        <end position="577"/>
    </location>
</feature>
<name>A0A4T0X7C8_9ASCO</name>
<dbReference type="STRING" id="52247.A0A4T0X7C8"/>
<organism evidence="3 4">
    <name type="scientific">Pichia inconspicua</name>
    <dbReference type="NCBI Taxonomy" id="52247"/>
    <lineage>
        <taxon>Eukaryota</taxon>
        <taxon>Fungi</taxon>
        <taxon>Dikarya</taxon>
        <taxon>Ascomycota</taxon>
        <taxon>Saccharomycotina</taxon>
        <taxon>Pichiomycetes</taxon>
        <taxon>Pichiales</taxon>
        <taxon>Pichiaceae</taxon>
        <taxon>Pichia</taxon>
    </lineage>
</organism>
<comment type="caution">
    <text evidence="3">The sequence shown here is derived from an EMBL/GenBank/DDBJ whole genome shotgun (WGS) entry which is preliminary data.</text>
</comment>
<keyword evidence="4" id="KW-1185">Reference proteome</keyword>
<evidence type="ECO:0000256" key="1">
    <source>
        <dbReference type="SAM" id="MobiDB-lite"/>
    </source>
</evidence>
<dbReference type="InterPro" id="IPR009057">
    <property type="entry name" value="Homeodomain-like_sf"/>
</dbReference>
<feature type="compositionally biased region" description="Low complexity" evidence="1">
    <location>
        <begin position="77"/>
        <end position="113"/>
    </location>
</feature>
<dbReference type="AlphaFoldDB" id="A0A4T0X7C8"/>
<sequence>MNNFFIRDNDQPIYHIKHEPKSESHHTSNSSTTNTFTNAENFYPPTDPASDFVPSPTPSSLSTAKTSLFSRSVYQHNTNNTNTNNSSKSSSNIKLSGNKDQLTSALPNSASTSTSSAISTLASATVELTTSIPPSAHILSQSNSAKQLPYTKFHNSDTSKSLPLNIHPSQYMSKESNPSERHAYKHNTYYQEEEEEEEQQQQIENNDESQLQLLQSNYNHFNHEDNNNNNNNHHHHLHHHLQRHLQPNNQHPSLDNYAQQKYIYNNLHHNNHYHDHKQHEQNSPNNNNTLINDNYPVYTSKTINATESAQDYHSSLLYTNYPQHEHHISEDSFTTNNDSLRNLPEFTFPQHTNPSFTYPSLSTQPPIQNDSQLNYHRSNEFFDYPSSHTHYIPQTALAQSNINIHYPSTLTERNKSQTALYTDPSFQPPSRLSVSHDQTRLQVVKSSVPWTYKESKQLMRLREKGLTWKQISQSFKNRTLNACQFKWKRIMMNGGIEFSDDENDENDNENNENNDDDDDDDDDDDENVKTQSKSSDGTLKERDGTIERLSHPIFTTGSDSSSVGMKRSSESEAEETEIKRHKLGVSLSQIYNSSGSIPLRYSLNQSHRVRQPIPGSVFASESSFSSGPSNTEIESTPCNQEQEKEDDFLDFSGV</sequence>
<evidence type="ECO:0000259" key="2">
    <source>
        <dbReference type="PROSITE" id="PS50090"/>
    </source>
</evidence>
<dbReference type="SUPFAM" id="SSF46689">
    <property type="entry name" value="Homeodomain-like"/>
    <property type="match status" value="1"/>
</dbReference>
<feature type="compositionally biased region" description="Acidic residues" evidence="1">
    <location>
        <begin position="498"/>
        <end position="526"/>
    </location>
</feature>
<dbReference type="PANTHER" id="PTHR35711">
    <property type="entry name" value="EXPRESSED PROTEIN"/>
    <property type="match status" value="1"/>
</dbReference>
<feature type="region of interest" description="Disordered" evidence="1">
    <location>
        <begin position="151"/>
        <end position="182"/>
    </location>
</feature>
<reference evidence="3 4" key="1">
    <citation type="journal article" date="2019" name="Front. Genet.">
        <title>Whole-Genome Sequencing of the Opportunistic Yeast Pathogen Candida inconspicua Uncovers Its Hybrid Origin.</title>
        <authorList>
            <person name="Mixao V."/>
            <person name="Hansen A.P."/>
            <person name="Saus E."/>
            <person name="Boekhout T."/>
            <person name="Lass-Florl C."/>
            <person name="Gabaldon T."/>
        </authorList>
    </citation>
    <scope>NUCLEOTIDE SEQUENCE [LARGE SCALE GENOMIC DNA]</scope>
    <source>
        <strain evidence="3 4">CBS 180</strain>
    </source>
</reference>
<dbReference type="Pfam" id="PF13921">
    <property type="entry name" value="Myb_DNA-bind_6"/>
    <property type="match status" value="1"/>
</dbReference>
<dbReference type="PANTHER" id="PTHR35711:SF1">
    <property type="entry name" value="ECTODERMAL, ISOFORM F"/>
    <property type="match status" value="1"/>
</dbReference>
<dbReference type="CDD" id="cd00167">
    <property type="entry name" value="SANT"/>
    <property type="match status" value="1"/>
</dbReference>
<feature type="region of interest" description="Disordered" evidence="1">
    <location>
        <begin position="1"/>
        <end position="63"/>
    </location>
</feature>
<feature type="compositionally biased region" description="Polar residues" evidence="1">
    <location>
        <begin position="553"/>
        <end position="563"/>
    </location>
</feature>
<feature type="compositionally biased region" description="Acidic residues" evidence="1">
    <location>
        <begin position="643"/>
        <end position="654"/>
    </location>
</feature>
<dbReference type="Gene3D" id="1.10.10.60">
    <property type="entry name" value="Homeodomain-like"/>
    <property type="match status" value="1"/>
</dbReference>
<evidence type="ECO:0000313" key="4">
    <source>
        <dbReference type="Proteomes" id="UP000307173"/>
    </source>
</evidence>
<evidence type="ECO:0000313" key="3">
    <source>
        <dbReference type="EMBL" id="TID31295.1"/>
    </source>
</evidence>
<dbReference type="OrthoDB" id="2143914at2759"/>
<feature type="compositionally biased region" description="Polar residues" evidence="1">
    <location>
        <begin position="630"/>
        <end position="640"/>
    </location>
</feature>
<dbReference type="InterPro" id="IPR001005">
    <property type="entry name" value="SANT/Myb"/>
</dbReference>
<protein>
    <recommendedName>
        <fullName evidence="2">Myb-like domain-containing protein</fullName>
    </recommendedName>
</protein>
<feature type="region of interest" description="Disordered" evidence="1">
    <location>
        <begin position="222"/>
        <end position="254"/>
    </location>
</feature>
<feature type="compositionally biased region" description="Low complexity" evidence="1">
    <location>
        <begin position="617"/>
        <end position="629"/>
    </location>
</feature>
<feature type="compositionally biased region" description="Low complexity" evidence="1">
    <location>
        <begin position="27"/>
        <end position="42"/>
    </location>
</feature>
<feature type="compositionally biased region" description="Basic residues" evidence="1">
    <location>
        <begin position="232"/>
        <end position="243"/>
    </location>
</feature>